<dbReference type="EMBL" id="CAJJDN010000065">
    <property type="protein sequence ID" value="CAD8095769.1"/>
    <property type="molecule type" value="Genomic_DNA"/>
</dbReference>
<name>A0A8S1NWU0_9CILI</name>
<gene>
    <name evidence="1" type="ORF">PSON_ATCC_30995.1.T0650080</name>
</gene>
<comment type="caution">
    <text evidence="1">The sequence shown here is derived from an EMBL/GenBank/DDBJ whole genome shotgun (WGS) entry which is preliminary data.</text>
</comment>
<protein>
    <submittedName>
        <fullName evidence="1">Uncharacterized protein</fullName>
    </submittedName>
</protein>
<evidence type="ECO:0000313" key="2">
    <source>
        <dbReference type="Proteomes" id="UP000692954"/>
    </source>
</evidence>
<reference evidence="1" key="1">
    <citation type="submission" date="2021-01" db="EMBL/GenBank/DDBJ databases">
        <authorList>
            <consortium name="Genoscope - CEA"/>
            <person name="William W."/>
        </authorList>
    </citation>
    <scope>NUCLEOTIDE SEQUENCE</scope>
</reference>
<accession>A0A8S1NWU0</accession>
<evidence type="ECO:0000313" key="1">
    <source>
        <dbReference type="EMBL" id="CAD8095769.1"/>
    </source>
</evidence>
<sequence length="116" mass="14119">MEIINQLLFKYFPIFISMKSQAYLLLFIHQIFHCKLISIYSFMLCKRCILYNVQNIIYFFIKYQTDDHNKCKLRINLMERGNIVCGYSVYDQKRVELQIQYISFEFRLLVPKYGTT</sequence>
<organism evidence="1 2">
    <name type="scientific">Paramecium sonneborni</name>
    <dbReference type="NCBI Taxonomy" id="65129"/>
    <lineage>
        <taxon>Eukaryota</taxon>
        <taxon>Sar</taxon>
        <taxon>Alveolata</taxon>
        <taxon>Ciliophora</taxon>
        <taxon>Intramacronucleata</taxon>
        <taxon>Oligohymenophorea</taxon>
        <taxon>Peniculida</taxon>
        <taxon>Parameciidae</taxon>
        <taxon>Paramecium</taxon>
    </lineage>
</organism>
<dbReference type="AlphaFoldDB" id="A0A8S1NWU0"/>
<dbReference type="Proteomes" id="UP000692954">
    <property type="component" value="Unassembled WGS sequence"/>
</dbReference>
<keyword evidence="2" id="KW-1185">Reference proteome</keyword>
<proteinExistence type="predicted"/>